<evidence type="ECO:0000259" key="1">
    <source>
        <dbReference type="SMART" id="SM00421"/>
    </source>
</evidence>
<dbReference type="CDD" id="cd06170">
    <property type="entry name" value="LuxR_C_like"/>
    <property type="match status" value="1"/>
</dbReference>
<dbReference type="InterPro" id="IPR016032">
    <property type="entry name" value="Sig_transdc_resp-reg_C-effctor"/>
</dbReference>
<dbReference type="GO" id="GO:0003677">
    <property type="term" value="F:DNA binding"/>
    <property type="evidence" value="ECO:0007669"/>
    <property type="project" value="UniProtKB-KW"/>
</dbReference>
<reference evidence="2 3" key="1">
    <citation type="submission" date="2020-08" db="EMBL/GenBank/DDBJ databases">
        <title>Genomic Encyclopedia of Type Strains, Phase IV (KMG-IV): sequencing the most valuable type-strain genomes for metagenomic binning, comparative biology and taxonomic classification.</title>
        <authorList>
            <person name="Goeker M."/>
        </authorList>
    </citation>
    <scope>NUCLEOTIDE SEQUENCE [LARGE SCALE GENOMIC DNA]</scope>
    <source>
        <strain evidence="2 3">DSM 27471</strain>
    </source>
</reference>
<gene>
    <name evidence="2" type="ORF">FHX64_002715</name>
</gene>
<dbReference type="EMBL" id="JACHYB010000002">
    <property type="protein sequence ID" value="MBB3188517.1"/>
    <property type="molecule type" value="Genomic_DNA"/>
</dbReference>
<name>A0A7W5DSZ5_9PORP</name>
<accession>A0A7W5DSZ5</accession>
<evidence type="ECO:0000313" key="2">
    <source>
        <dbReference type="EMBL" id="MBB3188517.1"/>
    </source>
</evidence>
<feature type="domain" description="HTH luxR-type" evidence="1">
    <location>
        <begin position="207"/>
        <end position="264"/>
    </location>
</feature>
<protein>
    <submittedName>
        <fullName evidence="2">DNA-binding CsgD family transcriptional regulator</fullName>
    </submittedName>
</protein>
<dbReference type="InterPro" id="IPR036388">
    <property type="entry name" value="WH-like_DNA-bd_sf"/>
</dbReference>
<dbReference type="AlphaFoldDB" id="A0A7W5DSZ5"/>
<keyword evidence="2" id="KW-0238">DNA-binding</keyword>
<comment type="caution">
    <text evidence="2">The sequence shown here is derived from an EMBL/GenBank/DDBJ whole genome shotgun (WGS) entry which is preliminary data.</text>
</comment>
<sequence length="269" mass="31724">MAKIIIPYFEKNSEKGDVFIFNTMHSLIKKFEQLVSEYECEVTPEMEAKWEGIRHALEVSARHVDRHSTVFDLHEGSYRIHPFMEEGLTSTKQIMKRILDKTHPDDRFHAIDTELKGYEYLQSMPPGQCNNFRLSYQRRYIDHEGNYQICLHSSVVLLTDVAQKPWLILTHTEKWYNPKLERFNPMRQCLPFPPRGIPHPFYAFKKRSCFTSREKQIMKLKEKGYSINGIASMLDIDINTVKTHLSNLLKKINGDRPKNCVNRNKCLFL</sequence>
<dbReference type="Gene3D" id="3.30.450.20">
    <property type="entry name" value="PAS domain"/>
    <property type="match status" value="1"/>
</dbReference>
<keyword evidence="3" id="KW-1185">Reference proteome</keyword>
<dbReference type="SMART" id="SM00421">
    <property type="entry name" value="HTH_LUXR"/>
    <property type="match status" value="1"/>
</dbReference>
<dbReference type="Gene3D" id="1.10.10.10">
    <property type="entry name" value="Winged helix-like DNA-binding domain superfamily/Winged helix DNA-binding domain"/>
    <property type="match status" value="1"/>
</dbReference>
<evidence type="ECO:0000313" key="3">
    <source>
        <dbReference type="Proteomes" id="UP000544222"/>
    </source>
</evidence>
<dbReference type="Pfam" id="PF00196">
    <property type="entry name" value="GerE"/>
    <property type="match status" value="1"/>
</dbReference>
<dbReference type="PRINTS" id="PR00038">
    <property type="entry name" value="HTHLUXR"/>
</dbReference>
<proteinExistence type="predicted"/>
<dbReference type="RefSeq" id="WP_183414273.1">
    <property type="nucleotide sequence ID" value="NZ_JACHYB010000002.1"/>
</dbReference>
<dbReference type="InterPro" id="IPR000792">
    <property type="entry name" value="Tscrpt_reg_LuxR_C"/>
</dbReference>
<dbReference type="GO" id="GO:0006355">
    <property type="term" value="P:regulation of DNA-templated transcription"/>
    <property type="evidence" value="ECO:0007669"/>
    <property type="project" value="InterPro"/>
</dbReference>
<organism evidence="2 3">
    <name type="scientific">Microbacter margulisiae</name>
    <dbReference type="NCBI Taxonomy" id="1350067"/>
    <lineage>
        <taxon>Bacteria</taxon>
        <taxon>Pseudomonadati</taxon>
        <taxon>Bacteroidota</taxon>
        <taxon>Bacteroidia</taxon>
        <taxon>Bacteroidales</taxon>
        <taxon>Porphyromonadaceae</taxon>
        <taxon>Microbacter</taxon>
    </lineage>
</organism>
<dbReference type="Proteomes" id="UP000544222">
    <property type="component" value="Unassembled WGS sequence"/>
</dbReference>
<dbReference type="SUPFAM" id="SSF46894">
    <property type="entry name" value="C-terminal effector domain of the bipartite response regulators"/>
    <property type="match status" value="1"/>
</dbReference>